<name>F8B3K3_9ACTN</name>
<dbReference type="Proteomes" id="UP000001549">
    <property type="component" value="Chromosome"/>
</dbReference>
<organism evidence="2 3">
    <name type="scientific">Candidatus Protofrankia datiscae</name>
    <dbReference type="NCBI Taxonomy" id="2716812"/>
    <lineage>
        <taxon>Bacteria</taxon>
        <taxon>Bacillati</taxon>
        <taxon>Actinomycetota</taxon>
        <taxon>Actinomycetes</taxon>
        <taxon>Frankiales</taxon>
        <taxon>Frankiaceae</taxon>
        <taxon>Protofrankia</taxon>
    </lineage>
</organism>
<keyword evidence="1" id="KW-0472">Membrane</keyword>
<protein>
    <recommendedName>
        <fullName evidence="4">DUF2530 domain-containing protein</fullName>
    </recommendedName>
</protein>
<evidence type="ECO:0000313" key="2">
    <source>
        <dbReference type="EMBL" id="AEH07840.1"/>
    </source>
</evidence>
<evidence type="ECO:0000256" key="1">
    <source>
        <dbReference type="SAM" id="Phobius"/>
    </source>
</evidence>
<keyword evidence="1" id="KW-0812">Transmembrane</keyword>
<evidence type="ECO:0008006" key="4">
    <source>
        <dbReference type="Google" id="ProtNLM"/>
    </source>
</evidence>
<feature type="transmembrane region" description="Helical" evidence="1">
    <location>
        <begin position="12"/>
        <end position="36"/>
    </location>
</feature>
<accession>F8B3K3</accession>
<proteinExistence type="predicted"/>
<dbReference type="HOGENOM" id="CLU_150710_1_1_11"/>
<gene>
    <name evidence="2" type="ordered locus">FsymDg_0268</name>
</gene>
<dbReference type="eggNOG" id="ENOG5033M5J">
    <property type="taxonomic scope" value="Bacteria"/>
</dbReference>
<dbReference type="STRING" id="656024.FsymDg_0268"/>
<reference evidence="2 3" key="1">
    <citation type="submission" date="2011-05" db="EMBL/GenBank/DDBJ databases">
        <title>Complete sequence of chromosome of Frankia symbiont of Datisca glomerata.</title>
        <authorList>
            <consortium name="US DOE Joint Genome Institute"/>
            <person name="Lucas S."/>
            <person name="Han J."/>
            <person name="Lapidus A."/>
            <person name="Cheng J.-F."/>
            <person name="Goodwin L."/>
            <person name="Pitluck S."/>
            <person name="Peters L."/>
            <person name="Mikhailova N."/>
            <person name="Chertkov O."/>
            <person name="Teshima H."/>
            <person name="Han C."/>
            <person name="Tapia R."/>
            <person name="Land M."/>
            <person name="Hauser L."/>
            <person name="Kyrpides N."/>
            <person name="Ivanova N."/>
            <person name="Pagani I."/>
            <person name="Berry A."/>
            <person name="Pawlowski K."/>
            <person name="Persson T."/>
            <person name="Vanden Heuvel B."/>
            <person name="Benson D."/>
            <person name="Woyke T."/>
        </authorList>
    </citation>
    <scope>NUCLEOTIDE SEQUENCE [LARGE SCALE GENOMIC DNA]</scope>
    <source>
        <strain evidence="3">4085684</strain>
    </source>
</reference>
<dbReference type="AlphaFoldDB" id="F8B3K3"/>
<dbReference type="EMBL" id="CP002801">
    <property type="protein sequence ID" value="AEH07840.1"/>
    <property type="molecule type" value="Genomic_DNA"/>
</dbReference>
<dbReference type="RefSeq" id="WP_013871835.1">
    <property type="nucleotide sequence ID" value="NC_015656.1"/>
</dbReference>
<sequence length="90" mass="10128">MSATGERRQLEPLPYDGVLSVRVGTVLWLVALIVMLPFWDDLRADGHLWWIATAAVGTLLGLVGIWSTTRRRNRLRHQVPTARTDDHPAS</sequence>
<feature type="transmembrane region" description="Helical" evidence="1">
    <location>
        <begin position="48"/>
        <end position="66"/>
    </location>
</feature>
<keyword evidence="1" id="KW-1133">Transmembrane helix</keyword>
<dbReference type="KEGG" id="fsy:FsymDg_0268"/>
<keyword evidence="3" id="KW-1185">Reference proteome</keyword>
<evidence type="ECO:0000313" key="3">
    <source>
        <dbReference type="Proteomes" id="UP000001549"/>
    </source>
</evidence>